<accession>A0A517YXR7</accession>
<dbReference type="AlphaFoldDB" id="A0A517YXR7"/>
<evidence type="ECO:0000256" key="1">
    <source>
        <dbReference type="SAM" id="Phobius"/>
    </source>
</evidence>
<proteinExistence type="predicted"/>
<dbReference type="KEGG" id="pcor:KS4_30740"/>
<keyword evidence="1" id="KW-0472">Membrane</keyword>
<keyword evidence="1" id="KW-1133">Transmembrane helix</keyword>
<keyword evidence="3" id="KW-1185">Reference proteome</keyword>
<name>A0A517YXR7_9BACT</name>
<organism evidence="2 3">
    <name type="scientific">Poriferisphaera corsica</name>
    <dbReference type="NCBI Taxonomy" id="2528020"/>
    <lineage>
        <taxon>Bacteria</taxon>
        <taxon>Pseudomonadati</taxon>
        <taxon>Planctomycetota</taxon>
        <taxon>Phycisphaerae</taxon>
        <taxon>Phycisphaerales</taxon>
        <taxon>Phycisphaeraceae</taxon>
        <taxon>Poriferisphaera</taxon>
    </lineage>
</organism>
<dbReference type="Proteomes" id="UP000317369">
    <property type="component" value="Chromosome"/>
</dbReference>
<reference evidence="2 3" key="1">
    <citation type="submission" date="2019-02" db="EMBL/GenBank/DDBJ databases">
        <title>Deep-cultivation of Planctomycetes and their phenomic and genomic characterization uncovers novel biology.</title>
        <authorList>
            <person name="Wiegand S."/>
            <person name="Jogler M."/>
            <person name="Boedeker C."/>
            <person name="Pinto D."/>
            <person name="Vollmers J."/>
            <person name="Rivas-Marin E."/>
            <person name="Kohn T."/>
            <person name="Peeters S.H."/>
            <person name="Heuer A."/>
            <person name="Rast P."/>
            <person name="Oberbeckmann S."/>
            <person name="Bunk B."/>
            <person name="Jeske O."/>
            <person name="Meyerdierks A."/>
            <person name="Storesund J.E."/>
            <person name="Kallscheuer N."/>
            <person name="Luecker S."/>
            <person name="Lage O.M."/>
            <person name="Pohl T."/>
            <person name="Merkel B.J."/>
            <person name="Hornburger P."/>
            <person name="Mueller R.-W."/>
            <person name="Bruemmer F."/>
            <person name="Labrenz M."/>
            <person name="Spormann A.M."/>
            <person name="Op den Camp H."/>
            <person name="Overmann J."/>
            <person name="Amann R."/>
            <person name="Jetten M.S.M."/>
            <person name="Mascher T."/>
            <person name="Medema M.H."/>
            <person name="Devos D.P."/>
            <person name="Kaster A.-K."/>
            <person name="Ovreas L."/>
            <person name="Rohde M."/>
            <person name="Galperin M.Y."/>
            <person name="Jogler C."/>
        </authorList>
    </citation>
    <scope>NUCLEOTIDE SEQUENCE [LARGE SCALE GENOMIC DNA]</scope>
    <source>
        <strain evidence="2 3">KS4</strain>
    </source>
</reference>
<evidence type="ECO:0000313" key="3">
    <source>
        <dbReference type="Proteomes" id="UP000317369"/>
    </source>
</evidence>
<sequence length="303" mass="35256">MIVVAVFGAIGFDSWVYDTYRQRIGDRFTVYREYTRGPVHYRDQKIRREIVLQIDTISEPFNRFPKPAKVMTWLDHPPVLTAVDFYVREQSIIEQRWRGEMRFAAPKEFLLFNHVDDTVAIVPHEVFDFYHELTVNPEPRPYHIHSGETNCLLLLSGMRPRVNDYFIRYATDRSQLPEVGWVPLSKEAVLGYLKRVELFEGAMAHEKLAEDLMRYATIGKTQRLAFMDATFSADYLGDFKGGSSGRSKGGQNLKGCDAADNWRISPTFYAVCVCITLLPLFMLHLYRRRLTRQFYSARVDAMI</sequence>
<protein>
    <submittedName>
        <fullName evidence="2">Uncharacterized protein</fullName>
    </submittedName>
</protein>
<gene>
    <name evidence="2" type="ORF">KS4_30740</name>
</gene>
<keyword evidence="1" id="KW-0812">Transmembrane</keyword>
<evidence type="ECO:0000313" key="2">
    <source>
        <dbReference type="EMBL" id="QDU34997.1"/>
    </source>
</evidence>
<feature type="transmembrane region" description="Helical" evidence="1">
    <location>
        <begin position="268"/>
        <end position="286"/>
    </location>
</feature>
<dbReference type="EMBL" id="CP036425">
    <property type="protein sequence ID" value="QDU34997.1"/>
    <property type="molecule type" value="Genomic_DNA"/>
</dbReference>